<name>A0ABQ5KSY0_9EUKA</name>
<evidence type="ECO:0000313" key="4">
    <source>
        <dbReference type="EMBL" id="GKT35121.1"/>
    </source>
</evidence>
<reference evidence="4" key="1">
    <citation type="submission" date="2022-03" db="EMBL/GenBank/DDBJ databases">
        <title>Draft genome sequence of Aduncisulcus paluster, a free-living microaerophilic Fornicata.</title>
        <authorList>
            <person name="Yuyama I."/>
            <person name="Kume K."/>
            <person name="Tamura T."/>
            <person name="Inagaki Y."/>
            <person name="Hashimoto T."/>
        </authorList>
    </citation>
    <scope>NUCLEOTIDE SEQUENCE</scope>
    <source>
        <strain evidence="4">NY0171</strain>
    </source>
</reference>
<dbReference type="Proteomes" id="UP001057375">
    <property type="component" value="Unassembled WGS sequence"/>
</dbReference>
<dbReference type="PANTHER" id="PTHR12755">
    <property type="entry name" value="CLEAVAGE/POLYADENYLATION FACTOR IA SUBUNIT CLP1P"/>
    <property type="match status" value="1"/>
</dbReference>
<dbReference type="InterPro" id="IPR045116">
    <property type="entry name" value="Clp1/Grc3"/>
</dbReference>
<evidence type="ECO:0000313" key="5">
    <source>
        <dbReference type="Proteomes" id="UP001057375"/>
    </source>
</evidence>
<evidence type="ECO:0000256" key="2">
    <source>
        <dbReference type="ARBA" id="ARBA00022840"/>
    </source>
</evidence>
<proteinExistence type="predicted"/>
<dbReference type="InterPro" id="IPR027417">
    <property type="entry name" value="P-loop_NTPase"/>
</dbReference>
<dbReference type="PANTHER" id="PTHR12755:SF6">
    <property type="entry name" value="POLYRIBONUCLEOTIDE 5'-HYDROXYL-KINASE CLP1"/>
    <property type="match status" value="1"/>
</dbReference>
<dbReference type="InterPro" id="IPR032319">
    <property type="entry name" value="CLP1_P"/>
</dbReference>
<organism evidence="4 5">
    <name type="scientific">Aduncisulcus paluster</name>
    <dbReference type="NCBI Taxonomy" id="2918883"/>
    <lineage>
        <taxon>Eukaryota</taxon>
        <taxon>Metamonada</taxon>
        <taxon>Carpediemonas-like organisms</taxon>
        <taxon>Aduncisulcus</taxon>
    </lineage>
</organism>
<dbReference type="Pfam" id="PF16575">
    <property type="entry name" value="CLP1_P"/>
    <property type="match status" value="1"/>
</dbReference>
<gene>
    <name evidence="4" type="ORF">ADUPG1_008345</name>
</gene>
<dbReference type="Gene3D" id="3.40.50.300">
    <property type="entry name" value="P-loop containing nucleotide triphosphate hydrolases"/>
    <property type="match status" value="1"/>
</dbReference>
<comment type="caution">
    <text evidence="4">The sequence shown here is derived from an EMBL/GenBank/DDBJ whole genome shotgun (WGS) entry which is preliminary data.</text>
</comment>
<dbReference type="EMBL" id="BQXS01010925">
    <property type="protein sequence ID" value="GKT35121.1"/>
    <property type="molecule type" value="Genomic_DNA"/>
</dbReference>
<keyword evidence="1" id="KW-0547">Nucleotide-binding</keyword>
<accession>A0ABQ5KSY0</accession>
<protein>
    <submittedName>
        <fullName evidence="4">Polyribonucleotide 5-hydroxyl-kinase Clp1/Grc3 like protein</fullName>
    </submittedName>
</protein>
<keyword evidence="2" id="KW-0067">ATP-binding</keyword>
<evidence type="ECO:0000259" key="3">
    <source>
        <dbReference type="Pfam" id="PF16575"/>
    </source>
</evidence>
<sequence>MLKKVHIRKNTWIRLFIPSPHSCYISVPQQKKRPGLYVCVNGRMIGSMPVKLENDINLAVYAFEESYIELEGDFIPPNELLAPYRSKLYEKALYIHCILDLLRRKDESSKGAVHLTRAGPVLMVLGSNRFEKQIFETLLLEFAYRSSFTPLFVDLNLRQHSSFQSFNPSGCISAGIIDKDVEHTHITCQRPLSLFVGVETPSMSPLLYCEVCKKMASLVKQKQECQTHSSGVIISVTPEICNIHGDWRLKHSNLSMLLLLVKAFAPTIILNTDSDEYLNIILRQSLPSNHCFLFDAAIPSFGHTIFPPTTFSPYFYGRTSSFSVSKIILKSSVFSGRLFKVDPLIVTVTESLGDKEEEEEEDGFTLHGQVQAASTGPKTLSSLFETISGDPTSSEMLPSMFSSAPLSLSDDVCHNAVCAVISYDKGKDVCDYIGKAITCLGYFTNDGLKRGEVCLTTPFKINVSTHCFIFGDLRWDGKRV</sequence>
<evidence type="ECO:0000256" key="1">
    <source>
        <dbReference type="ARBA" id="ARBA00022741"/>
    </source>
</evidence>
<keyword evidence="5" id="KW-1185">Reference proteome</keyword>
<feature type="domain" description="Clp1 P-loop" evidence="3">
    <location>
        <begin position="130"/>
        <end position="283"/>
    </location>
</feature>